<dbReference type="EMBL" id="CP104972">
    <property type="protein sequence ID" value="UXN58836.1"/>
    <property type="molecule type" value="Genomic_DNA"/>
</dbReference>
<proteinExistence type="predicted"/>
<evidence type="ECO:0000313" key="2">
    <source>
        <dbReference type="Proteomes" id="UP001061991"/>
    </source>
</evidence>
<accession>A0ACD4CYX6</accession>
<sequence>MNFTAGGVLACARRAATPLPFTEISDIAPLKIVQPCSRSVIARSGWLFGIVRMARFSPLAAAIIAVAVFLLDTLTTFDIAIAVLYVVVVLLSLNFARKFQLLAIGAGCMGLTLLSFLLSHGQELPADSIGRCFVSLAAIGITTFLAFRVKAAIGVLADSEQRYRSIFLATGVGILQMDFTGLKNAFDRFKSDNVQRIEDIERLDPGFARSALRLIKLTNANNTALNMFNAPDVGALDQLLPTLVSEDMEGKVWKLLASIWAGNQSYEAEAILKTSDGRQLIFLYNVAVPLDRPALDMVLISIMDVTARREAENELDVARSQLAHVARIATLGELTVSIAHELNQPLAAVVTNGGAGLRWLKRDVPDLTKVQSSMESMIADATRASDVIKHLRGLSVKASPNPMNVDLNEIIEETVTLLQREIDINQVTLRVDLAAGLPKVIGDRVQLQQVVLNLLLNAIQAMAHVAQGQRELLVKSSEEESAIMFSVHDTGPGIPLEVRDNLFNPFYTTKQDGMGMGLSICRSILTAHGGSISASSEPGAGTTFEFTIPFNREVG</sequence>
<keyword evidence="1" id="KW-0614">Plasmid</keyword>
<gene>
    <name evidence="1" type="ORF">N8E88_07975</name>
</gene>
<geneLocation type="plasmid" evidence="1 2">
    <name>p_unnamed1</name>
</geneLocation>
<dbReference type="Proteomes" id="UP001061991">
    <property type="component" value="Plasmid p_unnamed1"/>
</dbReference>
<organism evidence="1 2">
    <name type="scientific">Phyllobacterium zundukense</name>
    <dbReference type="NCBI Taxonomy" id="1867719"/>
    <lineage>
        <taxon>Bacteria</taxon>
        <taxon>Pseudomonadati</taxon>
        <taxon>Pseudomonadota</taxon>
        <taxon>Alphaproteobacteria</taxon>
        <taxon>Hyphomicrobiales</taxon>
        <taxon>Phyllobacteriaceae</taxon>
        <taxon>Phyllobacterium</taxon>
    </lineage>
</organism>
<keyword evidence="1" id="KW-0067">ATP-binding</keyword>
<evidence type="ECO:0000313" key="1">
    <source>
        <dbReference type="EMBL" id="UXN58836.1"/>
    </source>
</evidence>
<name>A0ACD4CYX6_9HYPH</name>
<keyword evidence="2" id="KW-1185">Reference proteome</keyword>
<protein>
    <submittedName>
        <fullName evidence="1">ATP-binding protein</fullName>
    </submittedName>
</protein>
<keyword evidence="1" id="KW-0547">Nucleotide-binding</keyword>
<reference evidence="1" key="1">
    <citation type="submission" date="2022-09" db="EMBL/GenBank/DDBJ databases">
        <title>Interaction between co-microsymbionts with complementary sets of symbiotic genes in legume-rhizobium systems.</title>
        <authorList>
            <person name="Safronova V."/>
            <person name="Sazanova A."/>
            <person name="Afonin A."/>
            <person name="Chirak E."/>
        </authorList>
    </citation>
    <scope>NUCLEOTIDE SEQUENCE</scope>
    <source>
        <strain evidence="1">A18/3m</strain>
    </source>
</reference>